<comment type="function">
    <text evidence="1">Catalyzes the reaction of cyanate with bicarbonate to produce ammonia and carbon dioxide.</text>
</comment>
<comment type="caution">
    <text evidence="4">The sequence shown here is derived from an EMBL/GenBank/DDBJ whole genome shotgun (WGS) entry which is preliminary data.</text>
</comment>
<dbReference type="PANTHER" id="PTHR34186">
    <property type="entry name" value="CYANATE HYDRATASE"/>
    <property type="match status" value="1"/>
</dbReference>
<dbReference type="SUPFAM" id="SSF54427">
    <property type="entry name" value="NTF2-like"/>
    <property type="match status" value="1"/>
</dbReference>
<dbReference type="InterPro" id="IPR036581">
    <property type="entry name" value="Cyanate_lyase_C_sf"/>
</dbReference>
<dbReference type="Gene3D" id="3.30.1160.10">
    <property type="entry name" value="Cyanate lyase, C-terminal domain"/>
    <property type="match status" value="1"/>
</dbReference>
<sequence length="196" mass="22044">MCSALKNKLPTLCQTLFEAKAAKRITFADIGKKIDKDEVWVAAVFYGQAKPEESDLKKLSVVLDIKENYLTTELGTKTYFPDRGGLFQMPPTDPVIYRFYEILQVYGYPLKAIINEKFGDGIMSAIDFTAKGLPFQQVAHRIATLDAQPSINNGIIVMVTGELLETNAQRFSQAFQLIPEGSTYWVLNDVFRLNYG</sequence>
<dbReference type="SUPFAM" id="SSF47413">
    <property type="entry name" value="lambda repressor-like DNA-binding domains"/>
    <property type="match status" value="1"/>
</dbReference>
<dbReference type="OrthoDB" id="10019422at2759"/>
<dbReference type="EMBL" id="CAJVPQ010006348">
    <property type="protein sequence ID" value="CAG8683617.1"/>
    <property type="molecule type" value="Genomic_DNA"/>
</dbReference>
<dbReference type="NCBIfam" id="TIGR00673">
    <property type="entry name" value="cynS"/>
    <property type="match status" value="1"/>
</dbReference>
<dbReference type="Gene3D" id="1.10.260.40">
    <property type="entry name" value="lambda repressor-like DNA-binding domains"/>
    <property type="match status" value="1"/>
</dbReference>
<evidence type="ECO:0000259" key="3">
    <source>
        <dbReference type="PROSITE" id="PS50177"/>
    </source>
</evidence>
<dbReference type="InterPro" id="IPR008076">
    <property type="entry name" value="Cyanase"/>
</dbReference>
<evidence type="ECO:0000313" key="5">
    <source>
        <dbReference type="Proteomes" id="UP000789570"/>
    </source>
</evidence>
<gene>
    <name evidence="4" type="ORF">FCALED_LOCUS12630</name>
</gene>
<dbReference type="PRINTS" id="PR01693">
    <property type="entry name" value="CYANASE"/>
</dbReference>
<dbReference type="Pfam" id="PF02560">
    <property type="entry name" value="Cyanate_lyase"/>
    <property type="match status" value="1"/>
</dbReference>
<dbReference type="PROSITE" id="PS50177">
    <property type="entry name" value="NTF2_DOMAIN"/>
    <property type="match status" value="1"/>
</dbReference>
<protein>
    <submittedName>
        <fullName evidence="4">14440_t:CDS:1</fullName>
    </submittedName>
</protein>
<dbReference type="SMART" id="SM01116">
    <property type="entry name" value="Cyanate_lyase"/>
    <property type="match status" value="1"/>
</dbReference>
<dbReference type="CDD" id="cd00780">
    <property type="entry name" value="NTF2"/>
    <property type="match status" value="1"/>
</dbReference>
<dbReference type="GO" id="GO:0008824">
    <property type="term" value="F:cyanate hydratase activity"/>
    <property type="evidence" value="ECO:0007669"/>
    <property type="project" value="InterPro"/>
</dbReference>
<evidence type="ECO:0000256" key="2">
    <source>
        <dbReference type="ARBA" id="ARBA00023239"/>
    </source>
</evidence>
<organism evidence="4 5">
    <name type="scientific">Funneliformis caledonium</name>
    <dbReference type="NCBI Taxonomy" id="1117310"/>
    <lineage>
        <taxon>Eukaryota</taxon>
        <taxon>Fungi</taxon>
        <taxon>Fungi incertae sedis</taxon>
        <taxon>Mucoromycota</taxon>
        <taxon>Glomeromycotina</taxon>
        <taxon>Glomeromycetes</taxon>
        <taxon>Glomerales</taxon>
        <taxon>Glomeraceae</taxon>
        <taxon>Funneliformis</taxon>
    </lineage>
</organism>
<feature type="domain" description="NTF2" evidence="3">
    <location>
        <begin position="133"/>
        <end position="193"/>
    </location>
</feature>
<dbReference type="AlphaFoldDB" id="A0A9N9EKF3"/>
<reference evidence="4" key="1">
    <citation type="submission" date="2021-06" db="EMBL/GenBank/DDBJ databases">
        <authorList>
            <person name="Kallberg Y."/>
            <person name="Tangrot J."/>
            <person name="Rosling A."/>
        </authorList>
    </citation>
    <scope>NUCLEOTIDE SEQUENCE</scope>
    <source>
        <strain evidence="4">UK204</strain>
    </source>
</reference>
<keyword evidence="2" id="KW-0456">Lyase</keyword>
<dbReference type="InterPro" id="IPR032710">
    <property type="entry name" value="NTF2-like_dom_sf"/>
</dbReference>
<evidence type="ECO:0000313" key="4">
    <source>
        <dbReference type="EMBL" id="CAG8683617.1"/>
    </source>
</evidence>
<dbReference type="SUPFAM" id="SSF55234">
    <property type="entry name" value="Cyanase C-terminal domain"/>
    <property type="match status" value="1"/>
</dbReference>
<evidence type="ECO:0000256" key="1">
    <source>
        <dbReference type="ARBA" id="ARBA00003561"/>
    </source>
</evidence>
<dbReference type="InterPro" id="IPR002075">
    <property type="entry name" value="NTF2_dom"/>
</dbReference>
<proteinExistence type="predicted"/>
<dbReference type="PANTHER" id="PTHR34186:SF2">
    <property type="entry name" value="CYANATE HYDRATASE"/>
    <property type="match status" value="1"/>
</dbReference>
<accession>A0A9N9EKF3</accession>
<dbReference type="Proteomes" id="UP000789570">
    <property type="component" value="Unassembled WGS sequence"/>
</dbReference>
<dbReference type="InterPro" id="IPR003712">
    <property type="entry name" value="Cyanate_lyase_C"/>
</dbReference>
<dbReference type="InterPro" id="IPR018222">
    <property type="entry name" value="Nuclear_transport_factor_2_euk"/>
</dbReference>
<dbReference type="InterPro" id="IPR010982">
    <property type="entry name" value="Lambda_DNA-bd_dom_sf"/>
</dbReference>
<name>A0A9N9EKF3_9GLOM</name>
<keyword evidence="5" id="KW-1185">Reference proteome</keyword>
<dbReference type="Pfam" id="PF02136">
    <property type="entry name" value="NTF2"/>
    <property type="match status" value="1"/>
</dbReference>
<dbReference type="GO" id="GO:0003677">
    <property type="term" value="F:DNA binding"/>
    <property type="evidence" value="ECO:0007669"/>
    <property type="project" value="InterPro"/>
</dbReference>